<evidence type="ECO:0000313" key="3">
    <source>
        <dbReference type="Proteomes" id="UP000262583"/>
    </source>
</evidence>
<dbReference type="KEGG" id="schv:BRCON_2194"/>
<evidence type="ECO:0000313" key="2">
    <source>
        <dbReference type="EMBL" id="AXA36971.1"/>
    </source>
</evidence>
<proteinExistence type="predicted"/>
<sequence>MTSPVGELARKRTISTATPDNQKRPRGAEEEKVVVVPPLPAKDLYAFT</sequence>
<dbReference type="EMBL" id="CP030759">
    <property type="protein sequence ID" value="AXA36971.1"/>
    <property type="molecule type" value="Genomic_DNA"/>
</dbReference>
<reference evidence="2 3" key="1">
    <citation type="submission" date="2018-05" db="EMBL/GenBank/DDBJ databases">
        <title>A metagenomic window into the 2 km-deep terrestrial subsurface aquifer revealed taxonomically and functionally diverse microbial community comprising novel uncultured bacterial lineages.</title>
        <authorList>
            <person name="Kadnikov V.V."/>
            <person name="Mardanov A.V."/>
            <person name="Beletsky A.V."/>
            <person name="Banks D."/>
            <person name="Pimenov N.V."/>
            <person name="Frank Y.A."/>
            <person name="Karnachuk O.V."/>
            <person name="Ravin N.V."/>
        </authorList>
    </citation>
    <scope>NUCLEOTIDE SEQUENCE [LARGE SCALE GENOMIC DNA]</scope>
    <source>
        <strain evidence="2">BY</strain>
    </source>
</reference>
<accession>A0A2Z4Y709</accession>
<dbReference type="AlphaFoldDB" id="A0A2Z4Y709"/>
<feature type="region of interest" description="Disordered" evidence="1">
    <location>
        <begin position="1"/>
        <end position="31"/>
    </location>
</feature>
<gene>
    <name evidence="2" type="ORF">BRCON_2194</name>
</gene>
<dbReference type="Proteomes" id="UP000262583">
    <property type="component" value="Chromosome"/>
</dbReference>
<name>A0A2Z4Y709_SUMC1</name>
<organism evidence="2 3">
    <name type="scientific">Sumerlaea chitinivorans</name>
    <dbReference type="NCBI Taxonomy" id="2250252"/>
    <lineage>
        <taxon>Bacteria</taxon>
        <taxon>Candidatus Sumerlaeota</taxon>
        <taxon>Candidatus Sumerlaeia</taxon>
        <taxon>Candidatus Sumerlaeales</taxon>
        <taxon>Candidatus Sumerlaeaceae</taxon>
        <taxon>Candidatus Sumerlaea</taxon>
    </lineage>
</organism>
<protein>
    <submittedName>
        <fullName evidence="2">Uncharacterized protein</fullName>
    </submittedName>
</protein>
<evidence type="ECO:0000256" key="1">
    <source>
        <dbReference type="SAM" id="MobiDB-lite"/>
    </source>
</evidence>
<feature type="compositionally biased region" description="Basic and acidic residues" evidence="1">
    <location>
        <begin position="21"/>
        <end position="31"/>
    </location>
</feature>